<sequence>MSIYRYFIQPQLNVYNHSLVGYELLMKTYVKDHWEPPASFSDLPASLIADTLVETAKKLSLKIGSVSVNVNRTQIIDGNLIAALIAAQGILRPVRLVVELIEEPVTPPVPMAQLLEVASVLTDLGIELSLDDVGTGDNTWPEIEPLLPFTSEMKYALQNGHEHLEMASAEEHVAFWQHLAQEHAFRFILEGVENEDDDYWANKMALDLRQGYYYGKPHLLKLAPDDPE</sequence>
<dbReference type="STRING" id="1423727.FC34_GL000086"/>
<comment type="caution">
    <text evidence="2">The sequence shown here is derived from an EMBL/GenBank/DDBJ whole genome shotgun (WGS) entry which is preliminary data.</text>
</comment>
<evidence type="ECO:0000313" key="2">
    <source>
        <dbReference type="EMBL" id="KRM72384.1"/>
    </source>
</evidence>
<reference evidence="2 3" key="1">
    <citation type="journal article" date="2015" name="Genome Announc.">
        <title>Expanding the biotechnology potential of lactobacilli through comparative genomics of 213 strains and associated genera.</title>
        <authorList>
            <person name="Sun Z."/>
            <person name="Harris H.M."/>
            <person name="McCann A."/>
            <person name="Guo C."/>
            <person name="Argimon S."/>
            <person name="Zhang W."/>
            <person name="Yang X."/>
            <person name="Jeffery I.B."/>
            <person name="Cooney J.C."/>
            <person name="Kagawa T.F."/>
            <person name="Liu W."/>
            <person name="Song Y."/>
            <person name="Salvetti E."/>
            <person name="Wrobel A."/>
            <person name="Rasinkangas P."/>
            <person name="Parkhill J."/>
            <person name="Rea M.C."/>
            <person name="O'Sullivan O."/>
            <person name="Ritari J."/>
            <person name="Douillard F.P."/>
            <person name="Paul Ross R."/>
            <person name="Yang R."/>
            <person name="Briner A.E."/>
            <person name="Felis G.E."/>
            <person name="de Vos W.M."/>
            <person name="Barrangou R."/>
            <person name="Klaenhammer T.R."/>
            <person name="Caufield P.W."/>
            <person name="Cui Y."/>
            <person name="Zhang H."/>
            <person name="O'Toole P.W."/>
        </authorList>
    </citation>
    <scope>NUCLEOTIDE SEQUENCE [LARGE SCALE GENOMIC DNA]</scope>
    <source>
        <strain evidence="2 3">DSM 23927</strain>
    </source>
</reference>
<protein>
    <submittedName>
        <fullName evidence="2">C-di-GMP-specific phosphodiesterase</fullName>
    </submittedName>
</protein>
<dbReference type="InterPro" id="IPR050706">
    <property type="entry name" value="Cyclic-di-GMP_PDE-like"/>
</dbReference>
<dbReference type="Gene3D" id="3.20.20.450">
    <property type="entry name" value="EAL domain"/>
    <property type="match status" value="1"/>
</dbReference>
<feature type="domain" description="EAL" evidence="1">
    <location>
        <begin position="1"/>
        <end position="228"/>
    </location>
</feature>
<dbReference type="AlphaFoldDB" id="A0A0R2AZ88"/>
<dbReference type="PATRIC" id="fig|1423727.3.peg.87"/>
<name>A0A0R2AZ88_9LACO</name>
<dbReference type="GO" id="GO:0071111">
    <property type="term" value="F:cyclic-guanylate-specific phosphodiesterase activity"/>
    <property type="evidence" value="ECO:0007669"/>
    <property type="project" value="InterPro"/>
</dbReference>
<dbReference type="InterPro" id="IPR035919">
    <property type="entry name" value="EAL_sf"/>
</dbReference>
<dbReference type="PROSITE" id="PS50883">
    <property type="entry name" value="EAL"/>
    <property type="match status" value="1"/>
</dbReference>
<dbReference type="InterPro" id="IPR001633">
    <property type="entry name" value="EAL_dom"/>
</dbReference>
<proteinExistence type="predicted"/>
<dbReference type="Proteomes" id="UP000051672">
    <property type="component" value="Unassembled WGS sequence"/>
</dbReference>
<keyword evidence="3" id="KW-1185">Reference proteome</keyword>
<dbReference type="PANTHER" id="PTHR33121">
    <property type="entry name" value="CYCLIC DI-GMP PHOSPHODIESTERASE PDEF"/>
    <property type="match status" value="1"/>
</dbReference>
<gene>
    <name evidence="2" type="ORF">FC34_GL000086</name>
</gene>
<dbReference type="RefSeq" id="WP_235803378.1">
    <property type="nucleotide sequence ID" value="NZ_AYZQ01000001.1"/>
</dbReference>
<dbReference type="EMBL" id="AYZQ01000001">
    <property type="protein sequence ID" value="KRM72384.1"/>
    <property type="molecule type" value="Genomic_DNA"/>
</dbReference>
<evidence type="ECO:0000313" key="3">
    <source>
        <dbReference type="Proteomes" id="UP000051672"/>
    </source>
</evidence>
<accession>A0A0R2AZ88</accession>
<dbReference type="PANTHER" id="PTHR33121:SF70">
    <property type="entry name" value="SIGNALING PROTEIN YKOW"/>
    <property type="match status" value="1"/>
</dbReference>
<organism evidence="2 3">
    <name type="scientific">Lacticaseibacillus brantae DSM 23927</name>
    <dbReference type="NCBI Taxonomy" id="1423727"/>
    <lineage>
        <taxon>Bacteria</taxon>
        <taxon>Bacillati</taxon>
        <taxon>Bacillota</taxon>
        <taxon>Bacilli</taxon>
        <taxon>Lactobacillales</taxon>
        <taxon>Lactobacillaceae</taxon>
        <taxon>Lacticaseibacillus</taxon>
    </lineage>
</organism>
<dbReference type="Pfam" id="PF00563">
    <property type="entry name" value="EAL"/>
    <property type="match status" value="1"/>
</dbReference>
<evidence type="ECO:0000259" key="1">
    <source>
        <dbReference type="PROSITE" id="PS50883"/>
    </source>
</evidence>
<dbReference type="SMART" id="SM00052">
    <property type="entry name" value="EAL"/>
    <property type="match status" value="1"/>
</dbReference>
<dbReference type="SUPFAM" id="SSF141868">
    <property type="entry name" value="EAL domain-like"/>
    <property type="match status" value="1"/>
</dbReference>